<gene>
    <name evidence="1" type="ORF">HCU73_01890</name>
</gene>
<dbReference type="Proteomes" id="UP000526408">
    <property type="component" value="Unassembled WGS sequence"/>
</dbReference>
<reference evidence="1 2" key="1">
    <citation type="submission" date="2020-04" db="EMBL/GenBank/DDBJ databases">
        <authorList>
            <person name="Yoon J."/>
        </authorList>
    </citation>
    <scope>NUCLEOTIDE SEQUENCE [LARGE SCALE GENOMIC DNA]</scope>
    <source>
        <strain evidence="1 2">KMU-115</strain>
    </source>
</reference>
<proteinExistence type="predicted"/>
<evidence type="ECO:0000313" key="2">
    <source>
        <dbReference type="Proteomes" id="UP000526408"/>
    </source>
</evidence>
<protein>
    <submittedName>
        <fullName evidence="1">Uncharacterized protein</fullName>
    </submittedName>
</protein>
<keyword evidence="2" id="KW-1185">Reference proteome</keyword>
<sequence length="116" mass="12693">MTGWTRHDLPCDITVHAGNFASQPAVFAQLLADCPTLDLGHVEVLRGDPLPRLRARFDAETADEIAAVARVWDTVVLILPAAYAGLECPVRATRILPFLGVWRGRVPRMVADRPAP</sequence>
<dbReference type="RefSeq" id="WP_168621699.1">
    <property type="nucleotide sequence ID" value="NZ_JAAZQQ010000001.1"/>
</dbReference>
<dbReference type="EMBL" id="JAAZQQ010000001">
    <property type="protein sequence ID" value="NKX43326.1"/>
    <property type="molecule type" value="Genomic_DNA"/>
</dbReference>
<comment type="caution">
    <text evidence="1">The sequence shown here is derived from an EMBL/GenBank/DDBJ whole genome shotgun (WGS) entry which is preliminary data.</text>
</comment>
<evidence type="ECO:0000313" key="1">
    <source>
        <dbReference type="EMBL" id="NKX43326.1"/>
    </source>
</evidence>
<dbReference type="AlphaFoldDB" id="A0A7X6GVT6"/>
<name>A0A7X6GVT6_9RHOB</name>
<accession>A0A7X6GVT6</accession>
<organism evidence="1 2">
    <name type="scientific">Roseicyclus persicicus</name>
    <dbReference type="NCBI Taxonomy" id="2650661"/>
    <lineage>
        <taxon>Bacteria</taxon>
        <taxon>Pseudomonadati</taxon>
        <taxon>Pseudomonadota</taxon>
        <taxon>Alphaproteobacteria</taxon>
        <taxon>Rhodobacterales</taxon>
        <taxon>Roseobacteraceae</taxon>
        <taxon>Roseicyclus</taxon>
    </lineage>
</organism>